<sequence>MQVKTPVAMKTIVIVFCLILGMVGTCRKAINVGPTAQGEVIEKKATLIYELPVDGCSWHFTIDNGDESRRFAPTEASEQNVREFAEKNNLFRTGRMRGEVTIKYRPTNKKRTIVCGFGGQVTLEEIDVLAISLP</sequence>
<dbReference type="Proteomes" id="UP001500936">
    <property type="component" value="Unassembled WGS sequence"/>
</dbReference>
<accession>A0ABP8KM18</accession>
<gene>
    <name evidence="1" type="ORF">GCM10023187_35090</name>
</gene>
<protein>
    <recommendedName>
        <fullName evidence="3">Proteinase inhibitor I42 chagasin domain-containing protein</fullName>
    </recommendedName>
</protein>
<evidence type="ECO:0000313" key="2">
    <source>
        <dbReference type="Proteomes" id="UP001500936"/>
    </source>
</evidence>
<keyword evidence="2" id="KW-1185">Reference proteome</keyword>
<proteinExistence type="predicted"/>
<organism evidence="1 2">
    <name type="scientific">Nibrella viscosa</name>
    <dbReference type="NCBI Taxonomy" id="1084524"/>
    <lineage>
        <taxon>Bacteria</taxon>
        <taxon>Pseudomonadati</taxon>
        <taxon>Bacteroidota</taxon>
        <taxon>Cytophagia</taxon>
        <taxon>Cytophagales</taxon>
        <taxon>Spirosomataceae</taxon>
        <taxon>Nibrella</taxon>
    </lineage>
</organism>
<name>A0ABP8KM18_9BACT</name>
<comment type="caution">
    <text evidence="1">The sequence shown here is derived from an EMBL/GenBank/DDBJ whole genome shotgun (WGS) entry which is preliminary data.</text>
</comment>
<reference evidence="2" key="1">
    <citation type="journal article" date="2019" name="Int. J. Syst. Evol. Microbiol.">
        <title>The Global Catalogue of Microorganisms (GCM) 10K type strain sequencing project: providing services to taxonomists for standard genome sequencing and annotation.</title>
        <authorList>
            <consortium name="The Broad Institute Genomics Platform"/>
            <consortium name="The Broad Institute Genome Sequencing Center for Infectious Disease"/>
            <person name="Wu L."/>
            <person name="Ma J."/>
        </authorList>
    </citation>
    <scope>NUCLEOTIDE SEQUENCE [LARGE SCALE GENOMIC DNA]</scope>
    <source>
        <strain evidence="2">JCM 17925</strain>
    </source>
</reference>
<dbReference type="EMBL" id="BAABHB010000007">
    <property type="protein sequence ID" value="GAA4410461.1"/>
    <property type="molecule type" value="Genomic_DNA"/>
</dbReference>
<evidence type="ECO:0008006" key="3">
    <source>
        <dbReference type="Google" id="ProtNLM"/>
    </source>
</evidence>
<evidence type="ECO:0000313" key="1">
    <source>
        <dbReference type="EMBL" id="GAA4410461.1"/>
    </source>
</evidence>